<evidence type="ECO:0000259" key="2">
    <source>
        <dbReference type="Pfam" id="PF00266"/>
    </source>
</evidence>
<dbReference type="Gene3D" id="3.40.640.10">
    <property type="entry name" value="Type I PLP-dependent aspartate aminotransferase-like (Major domain)"/>
    <property type="match status" value="1"/>
</dbReference>
<gene>
    <name evidence="3" type="ORF">WCN91_09610</name>
</gene>
<keyword evidence="3" id="KW-0032">Aminotransferase</keyword>
<sequence length="370" mass="41402">MLKTQFRLPAGPYFLSHSVGRPLRSMEQHFHEHFFAPWQQGQSEPWQQWLGAVQDFTTALARLFNSEARLFCPQVNLSSALSKLVVAHPRLRKPKCKVLMSEQDFPSMGFALQKSLAQDSEIVFIPAAEDVSDIQVWQRYLQGDMDLVFISQVYSNSGRQAPVAEIVAAAKELGVLSLVDVAQGAGVIPLDLARVQPDFLIGSSVKWLCGGPGAAYLWLSDEQLPDCEPKDVGWFSHANPFEFDIHHFAYHDSALRFWGGTPSVAPYVIAAHSINWFNDFGIDKVRAHNLKLQGQLLEECALLAASPLDARQCSGTLILHAGDRQEQMMQELKQHNISVDARHLGARVSFHIYNDEQDVAQLVSALKRFI</sequence>
<evidence type="ECO:0000256" key="1">
    <source>
        <dbReference type="ARBA" id="ARBA00022898"/>
    </source>
</evidence>
<dbReference type="SUPFAM" id="SSF53383">
    <property type="entry name" value="PLP-dependent transferases"/>
    <property type="match status" value="1"/>
</dbReference>
<evidence type="ECO:0000313" key="4">
    <source>
        <dbReference type="Proteomes" id="UP001447008"/>
    </source>
</evidence>
<keyword evidence="3" id="KW-0808">Transferase</keyword>
<dbReference type="RefSeq" id="WP_342678493.1">
    <property type="nucleotide sequence ID" value="NZ_JBCGCU010000009.1"/>
</dbReference>
<dbReference type="PANTHER" id="PTHR43586">
    <property type="entry name" value="CYSTEINE DESULFURASE"/>
    <property type="match status" value="1"/>
</dbReference>
<dbReference type="Proteomes" id="UP001447008">
    <property type="component" value="Unassembled WGS sequence"/>
</dbReference>
<proteinExistence type="predicted"/>
<dbReference type="InterPro" id="IPR015424">
    <property type="entry name" value="PyrdxlP-dep_Trfase"/>
</dbReference>
<dbReference type="PANTHER" id="PTHR43586:SF4">
    <property type="entry name" value="ISOPENICILLIN N EPIMERASE"/>
    <property type="match status" value="1"/>
</dbReference>
<evidence type="ECO:0000313" key="3">
    <source>
        <dbReference type="EMBL" id="MEM0515661.1"/>
    </source>
</evidence>
<dbReference type="GO" id="GO:0008483">
    <property type="term" value="F:transaminase activity"/>
    <property type="evidence" value="ECO:0007669"/>
    <property type="project" value="UniProtKB-KW"/>
</dbReference>
<dbReference type="EMBL" id="JBCGCU010000009">
    <property type="protein sequence ID" value="MEM0515661.1"/>
    <property type="molecule type" value="Genomic_DNA"/>
</dbReference>
<dbReference type="InterPro" id="IPR000192">
    <property type="entry name" value="Aminotrans_V_dom"/>
</dbReference>
<dbReference type="Gene3D" id="3.90.1150.10">
    <property type="entry name" value="Aspartate Aminotransferase, domain 1"/>
    <property type="match status" value="1"/>
</dbReference>
<dbReference type="InterPro" id="IPR015422">
    <property type="entry name" value="PyrdxlP-dep_Trfase_small"/>
</dbReference>
<accession>A0ABU9MYV5</accession>
<reference evidence="3 4" key="1">
    <citation type="submission" date="2024-03" db="EMBL/GenBank/DDBJ databases">
        <title>Pseudoalteromonas qingdaonensis sp. nov., isolated from the intestines of marine benthic organisms.</title>
        <authorList>
            <person name="Lin X."/>
            <person name="Fang S."/>
            <person name="Hu X."/>
        </authorList>
    </citation>
    <scope>NUCLEOTIDE SEQUENCE [LARGE SCALE GENOMIC DNA]</scope>
    <source>
        <strain evidence="3 4">YIC-827</strain>
    </source>
</reference>
<keyword evidence="4" id="KW-1185">Reference proteome</keyword>
<dbReference type="Pfam" id="PF00266">
    <property type="entry name" value="Aminotran_5"/>
    <property type="match status" value="1"/>
</dbReference>
<name>A0ABU9MYV5_9GAMM</name>
<dbReference type="InterPro" id="IPR015421">
    <property type="entry name" value="PyrdxlP-dep_Trfase_major"/>
</dbReference>
<protein>
    <submittedName>
        <fullName evidence="3">Aminotransferase class V-fold PLP-dependent enzyme</fullName>
    </submittedName>
</protein>
<feature type="domain" description="Aminotransferase class V" evidence="2">
    <location>
        <begin position="88"/>
        <end position="362"/>
    </location>
</feature>
<keyword evidence="1" id="KW-0663">Pyridoxal phosphate</keyword>
<comment type="caution">
    <text evidence="3">The sequence shown here is derived from an EMBL/GenBank/DDBJ whole genome shotgun (WGS) entry which is preliminary data.</text>
</comment>
<organism evidence="3 4">
    <name type="scientific">Pseudoalteromonas qingdaonensis</name>
    <dbReference type="NCBI Taxonomy" id="3131913"/>
    <lineage>
        <taxon>Bacteria</taxon>
        <taxon>Pseudomonadati</taxon>
        <taxon>Pseudomonadota</taxon>
        <taxon>Gammaproteobacteria</taxon>
        <taxon>Alteromonadales</taxon>
        <taxon>Pseudoalteromonadaceae</taxon>
        <taxon>Pseudoalteromonas</taxon>
    </lineage>
</organism>